<dbReference type="Gene3D" id="3.90.190.10">
    <property type="entry name" value="Protein tyrosine phosphatase superfamily"/>
    <property type="match status" value="1"/>
</dbReference>
<dbReference type="InterPro" id="IPR029021">
    <property type="entry name" value="Prot-tyrosine_phosphatase-like"/>
</dbReference>
<dbReference type="PROSITE" id="PS50054">
    <property type="entry name" value="TYR_PHOSPHATASE_DUAL"/>
    <property type="match status" value="1"/>
</dbReference>
<dbReference type="GO" id="GO:0004725">
    <property type="term" value="F:protein tyrosine phosphatase activity"/>
    <property type="evidence" value="ECO:0007669"/>
    <property type="project" value="UniProtKB-EC"/>
</dbReference>
<evidence type="ECO:0000313" key="11">
    <source>
        <dbReference type="EMBL" id="POY74567.1"/>
    </source>
</evidence>
<evidence type="ECO:0000256" key="5">
    <source>
        <dbReference type="ARBA" id="ARBA00022801"/>
    </source>
</evidence>
<dbReference type="GO" id="GO:0005737">
    <property type="term" value="C:cytoplasm"/>
    <property type="evidence" value="ECO:0007669"/>
    <property type="project" value="UniProtKB-SubCell"/>
</dbReference>
<dbReference type="PANTHER" id="PTHR31126:SF8">
    <property type="entry name" value="TYROSINE-PROTEIN PHOSPHATASE OCA1-RELATED"/>
    <property type="match status" value="1"/>
</dbReference>
<protein>
    <recommendedName>
        <fullName evidence="8">Putative tyrosine-protein phosphatase OCA1</fullName>
        <ecNumber evidence="3">3.1.3.48</ecNumber>
    </recommendedName>
</protein>
<comment type="caution">
    <text evidence="11">The sequence shown here is derived from an EMBL/GenBank/DDBJ whole genome shotgun (WGS) entry which is preliminary data.</text>
</comment>
<evidence type="ECO:0000256" key="2">
    <source>
        <dbReference type="ARBA" id="ARBA00009580"/>
    </source>
</evidence>
<dbReference type="Pfam" id="PF03162">
    <property type="entry name" value="Y_phosphatase2"/>
    <property type="match status" value="1"/>
</dbReference>
<dbReference type="EC" id="3.1.3.48" evidence="3"/>
<evidence type="ECO:0000313" key="12">
    <source>
        <dbReference type="Proteomes" id="UP000237144"/>
    </source>
</evidence>
<dbReference type="Proteomes" id="UP000237144">
    <property type="component" value="Unassembled WGS sequence"/>
</dbReference>
<gene>
    <name evidence="11" type="ORF">BMF94_2328</name>
</gene>
<keyword evidence="5" id="KW-0378">Hydrolase</keyword>
<evidence type="ECO:0000256" key="3">
    <source>
        <dbReference type="ARBA" id="ARBA00013064"/>
    </source>
</evidence>
<comment type="similarity">
    <text evidence="2">Belongs to the protein-tyrosine phosphatase family.</text>
</comment>
<comment type="function">
    <text evidence="7">Putative tyrosine-protein phosphatase required for protection against superoxide stress.</text>
</comment>
<evidence type="ECO:0000256" key="6">
    <source>
        <dbReference type="ARBA" id="ARBA00022912"/>
    </source>
</evidence>
<comment type="catalytic activity">
    <reaction evidence="9">
        <text>O-phospho-L-tyrosyl-[protein] + H2O = L-tyrosyl-[protein] + phosphate</text>
        <dbReference type="Rhea" id="RHEA:10684"/>
        <dbReference type="Rhea" id="RHEA-COMP:10136"/>
        <dbReference type="Rhea" id="RHEA-COMP:20101"/>
        <dbReference type="ChEBI" id="CHEBI:15377"/>
        <dbReference type="ChEBI" id="CHEBI:43474"/>
        <dbReference type="ChEBI" id="CHEBI:46858"/>
        <dbReference type="ChEBI" id="CHEBI:61978"/>
        <dbReference type="EC" id="3.1.3.48"/>
    </reaction>
</comment>
<dbReference type="SUPFAM" id="SSF52799">
    <property type="entry name" value="(Phosphotyrosine protein) phosphatases II"/>
    <property type="match status" value="1"/>
</dbReference>
<dbReference type="EMBL" id="PJQD01000023">
    <property type="protein sequence ID" value="POY74567.1"/>
    <property type="molecule type" value="Genomic_DNA"/>
</dbReference>
<evidence type="ECO:0000256" key="4">
    <source>
        <dbReference type="ARBA" id="ARBA00022490"/>
    </source>
</evidence>
<evidence type="ECO:0000256" key="9">
    <source>
        <dbReference type="ARBA" id="ARBA00051722"/>
    </source>
</evidence>
<sequence length="236" mass="25846">MTVLDPDEMSQAPPAALVDAAASPSRPDLLTCATTPSGGTVETIACGHTTTLPDGSRIALCRFRPSKRCFIPPAQFGLVCEGLVRSGQPTELNFPFLEKLDLKTVLWLAPEMPSDPFLDFIKTHNIALHHVGADDFAATFDPLSEEAVLDALEIILNPANVPCAVMCNQGRHRTGVVVGVLRKLQRWNLVSILEEYRRYAGPKVRVNNEQFIELFQVEMIRVPPPPPADRSGVLPE</sequence>
<organism evidence="11 12">
    <name type="scientific">Rhodotorula taiwanensis</name>
    <dbReference type="NCBI Taxonomy" id="741276"/>
    <lineage>
        <taxon>Eukaryota</taxon>
        <taxon>Fungi</taxon>
        <taxon>Dikarya</taxon>
        <taxon>Basidiomycota</taxon>
        <taxon>Pucciniomycotina</taxon>
        <taxon>Microbotryomycetes</taxon>
        <taxon>Sporidiobolales</taxon>
        <taxon>Sporidiobolaceae</taxon>
        <taxon>Rhodotorula</taxon>
    </lineage>
</organism>
<reference evidence="11 12" key="1">
    <citation type="journal article" date="2018" name="Front. Microbiol.">
        <title>Prospects for Fungal Bioremediation of Acidic Radioactive Waste Sites: Characterization and Genome Sequence of Rhodotorula taiwanensis MD1149.</title>
        <authorList>
            <person name="Tkavc R."/>
            <person name="Matrosova V.Y."/>
            <person name="Grichenko O.E."/>
            <person name="Gostincar C."/>
            <person name="Volpe R.P."/>
            <person name="Klimenkova P."/>
            <person name="Gaidamakova E.K."/>
            <person name="Zhou C.E."/>
            <person name="Stewart B.J."/>
            <person name="Lyman M.G."/>
            <person name="Malfatti S.A."/>
            <person name="Rubinfeld B."/>
            <person name="Courtot M."/>
            <person name="Singh J."/>
            <person name="Dalgard C.L."/>
            <person name="Hamilton T."/>
            <person name="Frey K.G."/>
            <person name="Gunde-Cimerman N."/>
            <person name="Dugan L."/>
            <person name="Daly M.J."/>
        </authorList>
    </citation>
    <scope>NUCLEOTIDE SEQUENCE [LARGE SCALE GENOMIC DNA]</scope>
    <source>
        <strain evidence="11 12">MD1149</strain>
    </source>
</reference>
<dbReference type="CDD" id="cd14531">
    <property type="entry name" value="PFA-DSP_Oca1"/>
    <property type="match status" value="1"/>
</dbReference>
<name>A0A2S5BCS1_9BASI</name>
<dbReference type="AlphaFoldDB" id="A0A2S5BCS1"/>
<evidence type="ECO:0000256" key="1">
    <source>
        <dbReference type="ARBA" id="ARBA00004496"/>
    </source>
</evidence>
<dbReference type="STRING" id="741276.A0A2S5BCS1"/>
<feature type="domain" description="Tyrosine-protein phosphatase" evidence="10">
    <location>
        <begin position="75"/>
        <end position="224"/>
    </location>
</feature>
<proteinExistence type="inferred from homology"/>
<comment type="subcellular location">
    <subcellularLocation>
        <location evidence="1">Cytoplasm</location>
    </subcellularLocation>
</comment>
<dbReference type="InterPro" id="IPR020422">
    <property type="entry name" value="TYR_PHOSPHATASE_DUAL_dom"/>
</dbReference>
<dbReference type="InterPro" id="IPR004861">
    <property type="entry name" value="Siw14-like"/>
</dbReference>
<evidence type="ECO:0000256" key="7">
    <source>
        <dbReference type="ARBA" id="ARBA00037204"/>
    </source>
</evidence>
<keyword evidence="6" id="KW-0904">Protein phosphatase</keyword>
<evidence type="ECO:0000256" key="8">
    <source>
        <dbReference type="ARBA" id="ARBA00039934"/>
    </source>
</evidence>
<dbReference type="InterPro" id="IPR020428">
    <property type="entry name" value="PFA-DSPs"/>
</dbReference>
<dbReference type="PANTHER" id="PTHR31126">
    <property type="entry name" value="TYROSINE-PROTEIN PHOSPHATASE"/>
    <property type="match status" value="1"/>
</dbReference>
<evidence type="ECO:0000259" key="10">
    <source>
        <dbReference type="PROSITE" id="PS50054"/>
    </source>
</evidence>
<accession>A0A2S5BCS1</accession>
<dbReference type="OrthoDB" id="6375174at2759"/>
<dbReference type="FunFam" id="3.90.190.10:FF:000035">
    <property type="entry name" value="Tyrosine phosphatase, putative"/>
    <property type="match status" value="1"/>
</dbReference>
<dbReference type="PRINTS" id="PR01911">
    <property type="entry name" value="PFDSPHPHTASE"/>
</dbReference>
<keyword evidence="4" id="KW-0963">Cytoplasm</keyword>
<keyword evidence="12" id="KW-1185">Reference proteome</keyword>